<dbReference type="InterPro" id="IPR003903">
    <property type="entry name" value="UIM_dom"/>
</dbReference>
<feature type="region of interest" description="Disordered" evidence="1">
    <location>
        <begin position="145"/>
        <end position="177"/>
    </location>
</feature>
<feature type="compositionally biased region" description="Polar residues" evidence="1">
    <location>
        <begin position="318"/>
        <end position="329"/>
    </location>
</feature>
<name>A0A2A9NT17_9AGAR</name>
<feature type="compositionally biased region" description="Polar residues" evidence="1">
    <location>
        <begin position="231"/>
        <end position="250"/>
    </location>
</feature>
<evidence type="ECO:0000313" key="2">
    <source>
        <dbReference type="EMBL" id="PFH51407.1"/>
    </source>
</evidence>
<accession>A0A2A9NT17</accession>
<feature type="region of interest" description="Disordered" evidence="1">
    <location>
        <begin position="41"/>
        <end position="60"/>
    </location>
</feature>
<proteinExistence type="predicted"/>
<feature type="compositionally biased region" description="Low complexity" evidence="1">
    <location>
        <begin position="1"/>
        <end position="20"/>
    </location>
</feature>
<sequence>MTNPAESHASSSHSTVAHPSVLIPGKRPSTAHKSDVFFAAPSTAPERPGIHGSSSVVPEASRFPTSANMHTFHRSLTCPPPIPPKPPALPPFPQSIPVPQASDAPQQAIPSPEPPNEEDELALALALSQSENAKHRQLLEKLTNQEEEDLARAMAESLSMAQSSPYSTHAYEGESSSSVIQYPFTKSPVDTLQKYTSPLAVLKDDPIATRDVQVGPSRNRSTSSPAASSSKEITYSDIPSPSTPKYYNQTQEDKGLAQQLAQAEEAENSNSNNSSVRTTPPNTISNDLRSPPSGDQSPTQSNRAFARFLPESAEDTDNGITPTASTSNSEYLMVDPPAYEVAISPNATLVRDSDSLASTAVVSRHESTDPSSSVQHDPAASQFMTPTTQTLHRANSFSGSSIVEDQRRQLITRSVTANAVPPSSTHVYQEAPVGPSPASLNPYVAAELLKGVSEYPRSDLNAYIQAI</sequence>
<dbReference type="SMART" id="SM00726">
    <property type="entry name" value="UIM"/>
    <property type="match status" value="2"/>
</dbReference>
<feature type="region of interest" description="Disordered" evidence="1">
    <location>
        <begin position="197"/>
        <end position="329"/>
    </location>
</feature>
<reference evidence="2 3" key="1">
    <citation type="submission" date="2014-02" db="EMBL/GenBank/DDBJ databases">
        <title>Transposable element dynamics among asymbiotic and ectomycorrhizal Amanita fungi.</title>
        <authorList>
            <consortium name="DOE Joint Genome Institute"/>
            <person name="Hess J."/>
            <person name="Skrede I."/>
            <person name="Wolfe B."/>
            <person name="LaButti K."/>
            <person name="Ohm R.A."/>
            <person name="Grigoriev I.V."/>
            <person name="Pringle A."/>
        </authorList>
    </citation>
    <scope>NUCLEOTIDE SEQUENCE [LARGE SCALE GENOMIC DNA]</scope>
    <source>
        <strain evidence="2 3">SKay4041</strain>
    </source>
</reference>
<dbReference type="PROSITE" id="PS50330">
    <property type="entry name" value="UIM"/>
    <property type="match status" value="2"/>
</dbReference>
<feature type="compositionally biased region" description="Polar residues" evidence="1">
    <location>
        <begin position="276"/>
        <end position="303"/>
    </location>
</feature>
<evidence type="ECO:0000313" key="3">
    <source>
        <dbReference type="Proteomes" id="UP000242287"/>
    </source>
</evidence>
<feature type="region of interest" description="Disordered" evidence="1">
    <location>
        <begin position="73"/>
        <end position="120"/>
    </location>
</feature>
<feature type="region of interest" description="Disordered" evidence="1">
    <location>
        <begin position="1"/>
        <end position="29"/>
    </location>
</feature>
<feature type="compositionally biased region" description="Low complexity" evidence="1">
    <location>
        <begin position="256"/>
        <end position="275"/>
    </location>
</feature>
<dbReference type="Pfam" id="PF02809">
    <property type="entry name" value="UIM"/>
    <property type="match status" value="2"/>
</dbReference>
<feature type="compositionally biased region" description="Pro residues" evidence="1">
    <location>
        <begin position="78"/>
        <end position="96"/>
    </location>
</feature>
<evidence type="ECO:0000256" key="1">
    <source>
        <dbReference type="SAM" id="MobiDB-lite"/>
    </source>
</evidence>
<organism evidence="2 3">
    <name type="scientific">Amanita thiersii Skay4041</name>
    <dbReference type="NCBI Taxonomy" id="703135"/>
    <lineage>
        <taxon>Eukaryota</taxon>
        <taxon>Fungi</taxon>
        <taxon>Dikarya</taxon>
        <taxon>Basidiomycota</taxon>
        <taxon>Agaricomycotina</taxon>
        <taxon>Agaricomycetes</taxon>
        <taxon>Agaricomycetidae</taxon>
        <taxon>Agaricales</taxon>
        <taxon>Pluteineae</taxon>
        <taxon>Amanitaceae</taxon>
        <taxon>Amanita</taxon>
    </lineage>
</organism>
<dbReference type="EMBL" id="KZ301988">
    <property type="protein sequence ID" value="PFH51407.1"/>
    <property type="molecule type" value="Genomic_DNA"/>
</dbReference>
<feature type="compositionally biased region" description="Low complexity" evidence="1">
    <location>
        <begin position="216"/>
        <end position="230"/>
    </location>
</feature>
<gene>
    <name evidence="2" type="ORF">AMATHDRAFT_47115</name>
</gene>
<keyword evidence="3" id="KW-1185">Reference proteome</keyword>
<protein>
    <submittedName>
        <fullName evidence="2">Uncharacterized protein</fullName>
    </submittedName>
</protein>
<dbReference type="AlphaFoldDB" id="A0A2A9NT17"/>
<dbReference type="Proteomes" id="UP000242287">
    <property type="component" value="Unassembled WGS sequence"/>
</dbReference>
<dbReference type="OrthoDB" id="3068267at2759"/>